<dbReference type="InterPro" id="IPR002132">
    <property type="entry name" value="Ribosomal_uL5"/>
</dbReference>
<organism evidence="7 8">
    <name type="scientific">Periconia macrospinosa</name>
    <dbReference type="NCBI Taxonomy" id="97972"/>
    <lineage>
        <taxon>Eukaryota</taxon>
        <taxon>Fungi</taxon>
        <taxon>Dikarya</taxon>
        <taxon>Ascomycota</taxon>
        <taxon>Pezizomycotina</taxon>
        <taxon>Dothideomycetes</taxon>
        <taxon>Pleosporomycetidae</taxon>
        <taxon>Pleosporales</taxon>
        <taxon>Massarineae</taxon>
        <taxon>Periconiaceae</taxon>
        <taxon>Periconia</taxon>
    </lineage>
</organism>
<dbReference type="GO" id="GO:0005840">
    <property type="term" value="C:ribosome"/>
    <property type="evidence" value="ECO:0007669"/>
    <property type="project" value="UniProtKB-KW"/>
</dbReference>
<dbReference type="Pfam" id="PF00673">
    <property type="entry name" value="Ribosomal_L5_C"/>
    <property type="match status" value="1"/>
</dbReference>
<evidence type="ECO:0000256" key="4">
    <source>
        <dbReference type="SAM" id="MobiDB-lite"/>
    </source>
</evidence>
<feature type="domain" description="Large ribosomal subunit protein uL5 N-terminal" evidence="5">
    <location>
        <begin position="188"/>
        <end position="241"/>
    </location>
</feature>
<keyword evidence="8" id="KW-1185">Reference proteome</keyword>
<dbReference type="GO" id="GO:0006412">
    <property type="term" value="P:translation"/>
    <property type="evidence" value="ECO:0007669"/>
    <property type="project" value="InterPro"/>
</dbReference>
<proteinExistence type="inferred from homology"/>
<sequence length="349" mass="39341">MALRELPFRTAATLFKDARPAIRAAQPTSCRHASTEPIKEVEDASSFSIPPPSEELAKSFDPIERSKLRRRGKEPLPPSRFQYRPPKYYRGPLHPHQPPPVSDPASRLFVPGPFSLPRLEQTYQSTIASDLLTLTYQHYPPGYRAPKAPQRLREWVGDHPYFKNRPLRPPRGKGDVLRLITPPRTFRNIPKITRVTVHSMVPEAQENSAYLHIAGMVVQAITNVRATPHKARENVVAWGLREGKWVSVTSDLEREDAHHFLSKLIDVVLPKIKEWKGVPASTGDGSGNMSLGLTSDHVALFPEIEVNYDSYPPKMIPGCYITIHTDATNDKDAFLLLQSIGIPFYGKRK</sequence>
<keyword evidence="3" id="KW-0687">Ribonucleoprotein</keyword>
<dbReference type="InterPro" id="IPR031310">
    <property type="entry name" value="Ribosomal_uL5_N"/>
</dbReference>
<gene>
    <name evidence="7" type="ORF">DM02DRAFT_612219</name>
</gene>
<evidence type="ECO:0000256" key="1">
    <source>
        <dbReference type="ARBA" id="ARBA00008553"/>
    </source>
</evidence>
<dbReference type="InterPro" id="IPR031309">
    <property type="entry name" value="Ribosomal_uL5_C"/>
</dbReference>
<dbReference type="Gene3D" id="3.30.1440.10">
    <property type="match status" value="1"/>
</dbReference>
<feature type="region of interest" description="Disordered" evidence="4">
    <location>
        <begin position="17"/>
        <end position="105"/>
    </location>
</feature>
<name>A0A2V1DYK8_9PLEO</name>
<dbReference type="STRING" id="97972.A0A2V1DYK8"/>
<evidence type="ECO:0000313" key="7">
    <source>
        <dbReference type="EMBL" id="PVI03448.1"/>
    </source>
</evidence>
<reference evidence="7 8" key="1">
    <citation type="journal article" date="2018" name="Sci. Rep.">
        <title>Comparative genomics provides insights into the lifestyle and reveals functional heterogeneity of dark septate endophytic fungi.</title>
        <authorList>
            <person name="Knapp D.G."/>
            <person name="Nemeth J.B."/>
            <person name="Barry K."/>
            <person name="Hainaut M."/>
            <person name="Henrissat B."/>
            <person name="Johnson J."/>
            <person name="Kuo A."/>
            <person name="Lim J.H.P."/>
            <person name="Lipzen A."/>
            <person name="Nolan M."/>
            <person name="Ohm R.A."/>
            <person name="Tamas L."/>
            <person name="Grigoriev I.V."/>
            <person name="Spatafora J.W."/>
            <person name="Nagy L.G."/>
            <person name="Kovacs G.M."/>
        </authorList>
    </citation>
    <scope>NUCLEOTIDE SEQUENCE [LARGE SCALE GENOMIC DNA]</scope>
    <source>
        <strain evidence="7 8">DSE2036</strain>
    </source>
</reference>
<dbReference type="EMBL" id="KZ805331">
    <property type="protein sequence ID" value="PVI03448.1"/>
    <property type="molecule type" value="Genomic_DNA"/>
</dbReference>
<evidence type="ECO:0000256" key="2">
    <source>
        <dbReference type="ARBA" id="ARBA00022980"/>
    </source>
</evidence>
<feature type="compositionally biased region" description="Basic and acidic residues" evidence="4">
    <location>
        <begin position="33"/>
        <end position="42"/>
    </location>
</feature>
<evidence type="ECO:0000259" key="5">
    <source>
        <dbReference type="Pfam" id="PF00281"/>
    </source>
</evidence>
<dbReference type="Proteomes" id="UP000244855">
    <property type="component" value="Unassembled WGS sequence"/>
</dbReference>
<comment type="similarity">
    <text evidence="1">Belongs to the universal ribosomal protein uL5 family.</text>
</comment>
<evidence type="ECO:0000259" key="6">
    <source>
        <dbReference type="Pfam" id="PF00673"/>
    </source>
</evidence>
<protein>
    <submittedName>
        <fullName evidence="7">Ribosomal protein L5</fullName>
    </submittedName>
</protein>
<evidence type="ECO:0000256" key="3">
    <source>
        <dbReference type="ARBA" id="ARBA00023274"/>
    </source>
</evidence>
<feature type="compositionally biased region" description="Basic and acidic residues" evidence="4">
    <location>
        <begin position="55"/>
        <end position="66"/>
    </location>
</feature>
<accession>A0A2V1DYK8</accession>
<dbReference type="InterPro" id="IPR022803">
    <property type="entry name" value="Ribosomal_uL5_dom_sf"/>
</dbReference>
<dbReference type="PANTHER" id="PTHR11994">
    <property type="entry name" value="60S RIBOSOMAL PROTEIN L11-RELATED"/>
    <property type="match status" value="1"/>
</dbReference>
<dbReference type="SUPFAM" id="SSF55282">
    <property type="entry name" value="RL5-like"/>
    <property type="match status" value="1"/>
</dbReference>
<dbReference type="Pfam" id="PF00281">
    <property type="entry name" value="Ribosomal_L5"/>
    <property type="match status" value="1"/>
</dbReference>
<dbReference type="GO" id="GO:0003735">
    <property type="term" value="F:structural constituent of ribosome"/>
    <property type="evidence" value="ECO:0007669"/>
    <property type="project" value="InterPro"/>
</dbReference>
<dbReference type="GO" id="GO:1990904">
    <property type="term" value="C:ribonucleoprotein complex"/>
    <property type="evidence" value="ECO:0007669"/>
    <property type="project" value="UniProtKB-KW"/>
</dbReference>
<feature type="domain" description="Large ribosomal subunit protein uL5 C-terminal" evidence="6">
    <location>
        <begin position="246"/>
        <end position="344"/>
    </location>
</feature>
<evidence type="ECO:0000313" key="8">
    <source>
        <dbReference type="Proteomes" id="UP000244855"/>
    </source>
</evidence>
<dbReference type="AlphaFoldDB" id="A0A2V1DYK8"/>
<dbReference type="OrthoDB" id="539541at2759"/>
<keyword evidence="2 7" id="KW-0689">Ribosomal protein</keyword>